<evidence type="ECO:0000313" key="1">
    <source>
        <dbReference type="EMBL" id="KAK1837372.1"/>
    </source>
</evidence>
<dbReference type="EMBL" id="JAQOWY010001409">
    <property type="protein sequence ID" value="KAK1837372.1"/>
    <property type="molecule type" value="Genomic_DNA"/>
</dbReference>
<comment type="caution">
    <text evidence="1">The sequence shown here is derived from an EMBL/GenBank/DDBJ whole genome shotgun (WGS) entry which is preliminary data.</text>
</comment>
<accession>A0AAD8ZXF0</accession>
<organism evidence="1 2">
    <name type="scientific">Colletotrichum chrysophilum</name>
    <dbReference type="NCBI Taxonomy" id="1836956"/>
    <lineage>
        <taxon>Eukaryota</taxon>
        <taxon>Fungi</taxon>
        <taxon>Dikarya</taxon>
        <taxon>Ascomycota</taxon>
        <taxon>Pezizomycotina</taxon>
        <taxon>Sordariomycetes</taxon>
        <taxon>Hypocreomycetidae</taxon>
        <taxon>Glomerellales</taxon>
        <taxon>Glomerellaceae</taxon>
        <taxon>Colletotrichum</taxon>
        <taxon>Colletotrichum gloeosporioides species complex</taxon>
    </lineage>
</organism>
<evidence type="ECO:0000313" key="2">
    <source>
        <dbReference type="Proteomes" id="UP001243330"/>
    </source>
</evidence>
<protein>
    <submittedName>
        <fullName evidence="1">Uncharacterized protein</fullName>
    </submittedName>
</protein>
<sequence length="194" mass="21570">MAQGSGSKELLTTLFSRVDIFGNLNQRIGAAIKQIGSPLLTEADEDTMKIAASLDCALSAAFEERLAHFRWIMPPPAGSLTKVGHQLLELIRENDPILRRMGFSAVMRTIDREVVGGRSFPVAVSQILSDLHVLAVCLEETESHHPSISDWVEYFQMSNSFYVEQTGRLRPWKEMLEKAVKAMEKAGEYNFAGG</sequence>
<dbReference type="AlphaFoldDB" id="A0AAD8ZXF0"/>
<name>A0AAD8ZXF0_9PEZI</name>
<feature type="non-terminal residue" evidence="1">
    <location>
        <position position="194"/>
    </location>
</feature>
<proteinExistence type="predicted"/>
<dbReference type="Proteomes" id="UP001243330">
    <property type="component" value="Unassembled WGS sequence"/>
</dbReference>
<reference evidence="1" key="1">
    <citation type="submission" date="2023-01" db="EMBL/GenBank/DDBJ databases">
        <title>Colletotrichum chrysophilum M932 genome sequence.</title>
        <authorList>
            <person name="Baroncelli R."/>
        </authorList>
    </citation>
    <scope>NUCLEOTIDE SEQUENCE</scope>
    <source>
        <strain evidence="1">M932</strain>
    </source>
</reference>
<keyword evidence="2" id="KW-1185">Reference proteome</keyword>
<gene>
    <name evidence="1" type="ORF">CCHR01_20007</name>
</gene>